<feature type="transmembrane region" description="Helical" evidence="1">
    <location>
        <begin position="186"/>
        <end position="212"/>
    </location>
</feature>
<dbReference type="AlphaFoldDB" id="A0A9W6YLY8"/>
<evidence type="ECO:0000313" key="2">
    <source>
        <dbReference type="EMBL" id="GMG15954.1"/>
    </source>
</evidence>
<sequence length="232" mass="27030">MLKLGISVNEVDIAIQDGATDELTAIYLSEILRSGIRNVKITIMEKCQDRNVQYSTEGWRKVWKYFVKTWIKRFKPKDWNVYGVDEDIVNRTNNPPERYNRTLNRAMGEANADIDKFAVVLEREGQKFVDTFTDVANRRVRTPRLVRPRLTLIAIEKDEESASDVEEGHRYQRSTRFCTQQRSKLYISYNTATFVPIVVALYLLRFSIAMFVSTKSAIKTRKNKVQTPFGKM</sequence>
<keyword evidence="1" id="KW-1133">Transmembrane helix</keyword>
<proteinExistence type="predicted"/>
<comment type="caution">
    <text evidence="2">The sequence shown here is derived from an EMBL/GenBank/DDBJ whole genome shotgun (WGS) entry which is preliminary data.</text>
</comment>
<keyword evidence="3" id="KW-1185">Reference proteome</keyword>
<evidence type="ECO:0000256" key="1">
    <source>
        <dbReference type="SAM" id="Phobius"/>
    </source>
</evidence>
<dbReference type="Proteomes" id="UP001165121">
    <property type="component" value="Unassembled WGS sequence"/>
</dbReference>
<accession>A0A9W6YLY8</accession>
<protein>
    <submittedName>
        <fullName evidence="2">Unnamed protein product</fullName>
    </submittedName>
</protein>
<evidence type="ECO:0000313" key="3">
    <source>
        <dbReference type="Proteomes" id="UP001165121"/>
    </source>
</evidence>
<dbReference type="OrthoDB" id="126999at2759"/>
<dbReference type="EMBL" id="BSXT01018913">
    <property type="protein sequence ID" value="GMG15954.1"/>
    <property type="molecule type" value="Genomic_DNA"/>
</dbReference>
<keyword evidence="1" id="KW-0472">Membrane</keyword>
<reference evidence="2" key="1">
    <citation type="submission" date="2023-04" db="EMBL/GenBank/DDBJ databases">
        <title>Phytophthora fragariaefolia NBRC 109709.</title>
        <authorList>
            <person name="Ichikawa N."/>
            <person name="Sato H."/>
            <person name="Tonouchi N."/>
        </authorList>
    </citation>
    <scope>NUCLEOTIDE SEQUENCE</scope>
    <source>
        <strain evidence="2">NBRC 109709</strain>
    </source>
</reference>
<gene>
    <name evidence="2" type="ORF">Pfra01_002959300</name>
</gene>
<keyword evidence="1" id="KW-0812">Transmembrane</keyword>
<organism evidence="2 3">
    <name type="scientific">Phytophthora fragariaefolia</name>
    <dbReference type="NCBI Taxonomy" id="1490495"/>
    <lineage>
        <taxon>Eukaryota</taxon>
        <taxon>Sar</taxon>
        <taxon>Stramenopiles</taxon>
        <taxon>Oomycota</taxon>
        <taxon>Peronosporomycetes</taxon>
        <taxon>Peronosporales</taxon>
        <taxon>Peronosporaceae</taxon>
        <taxon>Phytophthora</taxon>
    </lineage>
</organism>
<name>A0A9W6YLY8_9STRA</name>